<dbReference type="SUPFAM" id="SSF52540">
    <property type="entry name" value="P-loop containing nucleoside triphosphate hydrolases"/>
    <property type="match status" value="1"/>
</dbReference>
<dbReference type="InParanoid" id="A0A517SJ39"/>
<evidence type="ECO:0000256" key="6">
    <source>
        <dbReference type="ARBA" id="ARBA00022777"/>
    </source>
</evidence>
<dbReference type="InterPro" id="IPR005702">
    <property type="entry name" value="Wzc-like_C"/>
</dbReference>
<proteinExistence type="inferred from homology"/>
<evidence type="ECO:0000256" key="3">
    <source>
        <dbReference type="ARBA" id="ARBA00011903"/>
    </source>
</evidence>
<evidence type="ECO:0000256" key="8">
    <source>
        <dbReference type="ARBA" id="ARBA00023137"/>
    </source>
</evidence>
<dbReference type="GO" id="GO:0004715">
    <property type="term" value="F:non-membrane spanning protein tyrosine kinase activity"/>
    <property type="evidence" value="ECO:0007669"/>
    <property type="project" value="UniProtKB-EC"/>
</dbReference>
<dbReference type="GO" id="GO:0042802">
    <property type="term" value="F:identical protein binding"/>
    <property type="evidence" value="ECO:0007669"/>
    <property type="project" value="UniProtKB-ARBA"/>
</dbReference>
<dbReference type="AlphaFoldDB" id="A0A517SJ39"/>
<feature type="transmembrane region" description="Helical" evidence="11">
    <location>
        <begin position="446"/>
        <end position="468"/>
    </location>
</feature>
<evidence type="ECO:0000313" key="13">
    <source>
        <dbReference type="EMBL" id="QDT56144.1"/>
    </source>
</evidence>
<dbReference type="FunFam" id="3.40.50.300:FF:000527">
    <property type="entry name" value="Tyrosine-protein kinase etk"/>
    <property type="match status" value="1"/>
</dbReference>
<keyword evidence="5" id="KW-0547">Nucleotide-binding</keyword>
<dbReference type="InterPro" id="IPR025669">
    <property type="entry name" value="AAA_dom"/>
</dbReference>
<dbReference type="InterPro" id="IPR027417">
    <property type="entry name" value="P-loop_NTPase"/>
</dbReference>
<evidence type="ECO:0000256" key="11">
    <source>
        <dbReference type="SAM" id="Phobius"/>
    </source>
</evidence>
<dbReference type="Gene3D" id="3.40.50.300">
    <property type="entry name" value="P-loop containing nucleotide triphosphate hydrolases"/>
    <property type="match status" value="1"/>
</dbReference>
<dbReference type="InterPro" id="IPR050445">
    <property type="entry name" value="Bact_polysacc_biosynth/exp"/>
</dbReference>
<dbReference type="CDD" id="cd05387">
    <property type="entry name" value="BY-kinase"/>
    <property type="match status" value="1"/>
</dbReference>
<feature type="domain" description="AAA" evidence="12">
    <location>
        <begin position="536"/>
        <end position="668"/>
    </location>
</feature>
<dbReference type="Pfam" id="PF13614">
    <property type="entry name" value="AAA_31"/>
    <property type="match status" value="1"/>
</dbReference>
<dbReference type="PANTHER" id="PTHR32309:SF13">
    <property type="entry name" value="FERRIC ENTEROBACTIN TRANSPORT PROTEIN FEPE"/>
    <property type="match status" value="1"/>
</dbReference>
<dbReference type="Proteomes" id="UP000315700">
    <property type="component" value="Chromosome"/>
</dbReference>
<feature type="coiled-coil region" evidence="10">
    <location>
        <begin position="357"/>
        <end position="408"/>
    </location>
</feature>
<keyword evidence="8" id="KW-0829">Tyrosine-protein kinase</keyword>
<dbReference type="KEGG" id="ccos:Pan44_41950"/>
<keyword evidence="14" id="KW-1185">Reference proteome</keyword>
<evidence type="ECO:0000256" key="10">
    <source>
        <dbReference type="SAM" id="Coils"/>
    </source>
</evidence>
<dbReference type="RefSeq" id="WP_145033115.1">
    <property type="nucleotide sequence ID" value="NZ_CP036271.1"/>
</dbReference>
<feature type="coiled-coil region" evidence="10">
    <location>
        <begin position="178"/>
        <end position="240"/>
    </location>
</feature>
<dbReference type="OrthoDB" id="9794577at2"/>
<evidence type="ECO:0000256" key="9">
    <source>
        <dbReference type="ARBA" id="ARBA00051245"/>
    </source>
</evidence>
<keyword evidence="11" id="KW-0812">Transmembrane</keyword>
<accession>A0A517SJ39</accession>
<dbReference type="GO" id="GO:0005524">
    <property type="term" value="F:ATP binding"/>
    <property type="evidence" value="ECO:0007669"/>
    <property type="project" value="UniProtKB-KW"/>
</dbReference>
<dbReference type="EMBL" id="CP036271">
    <property type="protein sequence ID" value="QDT56144.1"/>
    <property type="molecule type" value="Genomic_DNA"/>
</dbReference>
<name>A0A517SJ39_9PLAN</name>
<keyword evidence="10" id="KW-0175">Coiled coil</keyword>
<dbReference type="NCBIfam" id="TIGR01007">
    <property type="entry name" value="eps_fam"/>
    <property type="match status" value="1"/>
</dbReference>
<keyword evidence="7" id="KW-0067">ATP-binding</keyword>
<feature type="transmembrane region" description="Helical" evidence="11">
    <location>
        <begin position="34"/>
        <end position="52"/>
    </location>
</feature>
<keyword evidence="11" id="KW-1133">Transmembrane helix</keyword>
<evidence type="ECO:0000256" key="1">
    <source>
        <dbReference type="ARBA" id="ARBA00007316"/>
    </source>
</evidence>
<evidence type="ECO:0000256" key="2">
    <source>
        <dbReference type="ARBA" id="ARBA00008883"/>
    </source>
</evidence>
<evidence type="ECO:0000313" key="14">
    <source>
        <dbReference type="Proteomes" id="UP000315700"/>
    </source>
</evidence>
<gene>
    <name evidence="13" type="primary">ywqD_3</name>
    <name evidence="13" type="ORF">Pan44_41950</name>
</gene>
<reference evidence="13 14" key="1">
    <citation type="submission" date="2019-02" db="EMBL/GenBank/DDBJ databases">
        <title>Deep-cultivation of Planctomycetes and their phenomic and genomic characterization uncovers novel biology.</title>
        <authorList>
            <person name="Wiegand S."/>
            <person name="Jogler M."/>
            <person name="Boedeker C."/>
            <person name="Pinto D."/>
            <person name="Vollmers J."/>
            <person name="Rivas-Marin E."/>
            <person name="Kohn T."/>
            <person name="Peeters S.H."/>
            <person name="Heuer A."/>
            <person name="Rast P."/>
            <person name="Oberbeckmann S."/>
            <person name="Bunk B."/>
            <person name="Jeske O."/>
            <person name="Meyerdierks A."/>
            <person name="Storesund J.E."/>
            <person name="Kallscheuer N."/>
            <person name="Luecker S."/>
            <person name="Lage O.M."/>
            <person name="Pohl T."/>
            <person name="Merkel B.J."/>
            <person name="Hornburger P."/>
            <person name="Mueller R.-W."/>
            <person name="Bruemmer F."/>
            <person name="Labrenz M."/>
            <person name="Spormann A.M."/>
            <person name="Op den Camp H."/>
            <person name="Overmann J."/>
            <person name="Amann R."/>
            <person name="Jetten M.S.M."/>
            <person name="Mascher T."/>
            <person name="Medema M.H."/>
            <person name="Devos D.P."/>
            <person name="Kaster A.-K."/>
            <person name="Ovreas L."/>
            <person name="Rohde M."/>
            <person name="Galperin M.Y."/>
            <person name="Jogler C."/>
        </authorList>
    </citation>
    <scope>NUCLEOTIDE SEQUENCE [LARGE SCALE GENOMIC DNA]</scope>
    <source>
        <strain evidence="13 14">Pan44</strain>
    </source>
</reference>
<keyword evidence="4 13" id="KW-0808">Transferase</keyword>
<evidence type="ECO:0000256" key="5">
    <source>
        <dbReference type="ARBA" id="ARBA00022741"/>
    </source>
</evidence>
<dbReference type="GO" id="GO:0005886">
    <property type="term" value="C:plasma membrane"/>
    <property type="evidence" value="ECO:0007669"/>
    <property type="project" value="UniProtKB-ARBA"/>
</dbReference>
<protein>
    <recommendedName>
        <fullName evidence="3">non-specific protein-tyrosine kinase</fullName>
        <ecNumber evidence="3">2.7.10.2</ecNumber>
    </recommendedName>
</protein>
<organism evidence="13 14">
    <name type="scientific">Caulifigura coniformis</name>
    <dbReference type="NCBI Taxonomy" id="2527983"/>
    <lineage>
        <taxon>Bacteria</taxon>
        <taxon>Pseudomonadati</taxon>
        <taxon>Planctomycetota</taxon>
        <taxon>Planctomycetia</taxon>
        <taxon>Planctomycetales</taxon>
        <taxon>Planctomycetaceae</taxon>
        <taxon>Caulifigura</taxon>
    </lineage>
</organism>
<evidence type="ECO:0000259" key="12">
    <source>
        <dbReference type="Pfam" id="PF13614"/>
    </source>
</evidence>
<sequence length="746" mass="82417">MHVGNGQTSTPGEHADLVAWMVRFLKTARARKKTVLLFFTVCSILGVVKYVTSTRLFESHAEVLVLEQGGSVLDKDRGGGRSLTDQMPNFERVFTSDRVLKQTLRELPSEYRSDFLGTSPDRWLDAFRNSVSVSTARRTNLIQVAYRSKDPETAYYVVDALVSASLEFLNSMHSDSALDVLKILRADLNRTEQALQEKQARNTQLTRESQLLFSTDEKVVNVLNEAIIRLNQDLIVAKRETTDARAMKAALETAIKNGDDVQAIAMKLSESLATEFIKAASGLGPSDAQTVARLEQSMVNDQAELQNKLSVLGARHPEVIALDARIRETQRYIVSRKEVIGAVANEQSKTVLAPRLLEIARTRLSLAEANEKELERQFNQLREEALGRNQQVAELQILTAEINQLQSHHTLLMERMRDLDLGKQTGIRAKVITDPRINRTPVSPKLSMIMLLTLVCGLGSGLGAVYIIDLIDDRFRSPDDLRVQIGAPILAMVRKLPPLAPHGLESLYPYARPTSVEAEAFRSLRTAIDFSDNDTKVLTISSTEPGDGKTTVIGSLAVAFAQGGKRILAIDGDMRRPGLTKLFDLGQRAGLSNVLKSDRPIEEAVQPLIYRPGLANLDIIAAGPRPSNPAELLSGDRLPELIAWAQERYDQILIDAPPSLAVSDVQIIGRVVDGALITVRPDRNRRKMVLRAAENLTALGCPLIGIVVNHLNAREGDEYAYGYGYGYVYGEEMHDQPAAEPIRRAA</sequence>
<comment type="similarity">
    <text evidence="1">Belongs to the CpsD/CapB family.</text>
</comment>
<keyword evidence="11" id="KW-0472">Membrane</keyword>
<comment type="similarity">
    <text evidence="2">Belongs to the etk/wzc family.</text>
</comment>
<keyword evidence="6 13" id="KW-0418">Kinase</keyword>
<evidence type="ECO:0000256" key="4">
    <source>
        <dbReference type="ARBA" id="ARBA00022679"/>
    </source>
</evidence>
<evidence type="ECO:0000256" key="7">
    <source>
        <dbReference type="ARBA" id="ARBA00022840"/>
    </source>
</evidence>
<comment type="catalytic activity">
    <reaction evidence="9">
        <text>L-tyrosyl-[protein] + ATP = O-phospho-L-tyrosyl-[protein] + ADP + H(+)</text>
        <dbReference type="Rhea" id="RHEA:10596"/>
        <dbReference type="Rhea" id="RHEA-COMP:10136"/>
        <dbReference type="Rhea" id="RHEA-COMP:20101"/>
        <dbReference type="ChEBI" id="CHEBI:15378"/>
        <dbReference type="ChEBI" id="CHEBI:30616"/>
        <dbReference type="ChEBI" id="CHEBI:46858"/>
        <dbReference type="ChEBI" id="CHEBI:61978"/>
        <dbReference type="ChEBI" id="CHEBI:456216"/>
        <dbReference type="EC" id="2.7.10.2"/>
    </reaction>
</comment>
<dbReference type="PANTHER" id="PTHR32309">
    <property type="entry name" value="TYROSINE-PROTEIN KINASE"/>
    <property type="match status" value="1"/>
</dbReference>
<dbReference type="FunCoup" id="A0A517SJ39">
    <property type="interactions" value="288"/>
</dbReference>
<dbReference type="EC" id="2.7.10.2" evidence="3"/>